<reference evidence="1 2" key="1">
    <citation type="submission" date="2017-03" db="EMBL/GenBank/DDBJ databases">
        <title>Genome of the blue death feigning beetle - Asbolus verrucosus.</title>
        <authorList>
            <person name="Rider S.D."/>
        </authorList>
    </citation>
    <scope>NUCLEOTIDE SEQUENCE [LARGE SCALE GENOMIC DNA]</scope>
    <source>
        <strain evidence="1">Butters</strain>
        <tissue evidence="1">Head and leg muscle</tissue>
    </source>
</reference>
<organism evidence="1 2">
    <name type="scientific">Asbolus verrucosus</name>
    <name type="common">Desert ironclad beetle</name>
    <dbReference type="NCBI Taxonomy" id="1661398"/>
    <lineage>
        <taxon>Eukaryota</taxon>
        <taxon>Metazoa</taxon>
        <taxon>Ecdysozoa</taxon>
        <taxon>Arthropoda</taxon>
        <taxon>Hexapoda</taxon>
        <taxon>Insecta</taxon>
        <taxon>Pterygota</taxon>
        <taxon>Neoptera</taxon>
        <taxon>Endopterygota</taxon>
        <taxon>Coleoptera</taxon>
        <taxon>Polyphaga</taxon>
        <taxon>Cucujiformia</taxon>
        <taxon>Tenebrionidae</taxon>
        <taxon>Pimeliinae</taxon>
        <taxon>Asbolus</taxon>
    </lineage>
</organism>
<dbReference type="AlphaFoldDB" id="A0A482WDB9"/>
<keyword evidence="2" id="KW-1185">Reference proteome</keyword>
<protein>
    <submittedName>
        <fullName evidence="1">Uncharacterized protein</fullName>
    </submittedName>
</protein>
<evidence type="ECO:0000313" key="2">
    <source>
        <dbReference type="Proteomes" id="UP000292052"/>
    </source>
</evidence>
<accession>A0A482WDB9</accession>
<proteinExistence type="predicted"/>
<sequence length="87" mass="10381">MDYEQEKTETATEPATENNIKHTELLQICRAIAANDFTIKYTKTQIIINVKTIEHFKEIKYKFQEKKFNIIRTHLITKKHTHTYLKA</sequence>
<dbReference type="EMBL" id="QDEB01008470">
    <property type="protein sequence ID" value="RZC42368.1"/>
    <property type="molecule type" value="Genomic_DNA"/>
</dbReference>
<comment type="caution">
    <text evidence="1">The sequence shown here is derived from an EMBL/GenBank/DDBJ whole genome shotgun (WGS) entry which is preliminary data.</text>
</comment>
<name>A0A482WDB9_ASBVE</name>
<evidence type="ECO:0000313" key="1">
    <source>
        <dbReference type="EMBL" id="RZC42368.1"/>
    </source>
</evidence>
<gene>
    <name evidence="1" type="ORF">BDFB_006665</name>
</gene>
<dbReference type="Proteomes" id="UP000292052">
    <property type="component" value="Unassembled WGS sequence"/>
</dbReference>